<comment type="caution">
    <text evidence="1">The sequence shown here is derived from an EMBL/GenBank/DDBJ whole genome shotgun (WGS) entry which is preliminary data.</text>
</comment>
<reference evidence="1" key="1">
    <citation type="submission" date="2017-07" db="EMBL/GenBank/DDBJ databases">
        <title>Taro Niue Genome Assembly and Annotation.</title>
        <authorList>
            <person name="Atibalentja N."/>
            <person name="Keating K."/>
            <person name="Fields C.J."/>
        </authorList>
    </citation>
    <scope>NUCLEOTIDE SEQUENCE</scope>
    <source>
        <strain evidence="1">Niue_2</strain>
        <tissue evidence="1">Leaf</tissue>
    </source>
</reference>
<sequence>MEGRNSPTGRARLWNAEYLLKFAKGELRSPREGFRSLISFRLLLRACQTVCEKQTKICFTRGIGCEP</sequence>
<evidence type="ECO:0000313" key="1">
    <source>
        <dbReference type="EMBL" id="MQM22551.1"/>
    </source>
</evidence>
<gene>
    <name evidence="1" type="ORF">Taro_055604</name>
</gene>
<organism evidence="1 2">
    <name type="scientific">Colocasia esculenta</name>
    <name type="common">Wild taro</name>
    <name type="synonym">Arum esculentum</name>
    <dbReference type="NCBI Taxonomy" id="4460"/>
    <lineage>
        <taxon>Eukaryota</taxon>
        <taxon>Viridiplantae</taxon>
        <taxon>Streptophyta</taxon>
        <taxon>Embryophyta</taxon>
        <taxon>Tracheophyta</taxon>
        <taxon>Spermatophyta</taxon>
        <taxon>Magnoliopsida</taxon>
        <taxon>Liliopsida</taxon>
        <taxon>Araceae</taxon>
        <taxon>Aroideae</taxon>
        <taxon>Colocasieae</taxon>
        <taxon>Colocasia</taxon>
    </lineage>
</organism>
<keyword evidence="2" id="KW-1185">Reference proteome</keyword>
<evidence type="ECO:0000313" key="2">
    <source>
        <dbReference type="Proteomes" id="UP000652761"/>
    </source>
</evidence>
<protein>
    <submittedName>
        <fullName evidence="1">Uncharacterized protein</fullName>
    </submittedName>
</protein>
<proteinExistence type="predicted"/>
<dbReference type="EMBL" id="NMUH01013205">
    <property type="protein sequence ID" value="MQM22551.1"/>
    <property type="molecule type" value="Genomic_DNA"/>
</dbReference>
<dbReference type="AlphaFoldDB" id="A0A843XU25"/>
<dbReference type="Proteomes" id="UP000652761">
    <property type="component" value="Unassembled WGS sequence"/>
</dbReference>
<name>A0A843XU25_COLES</name>
<accession>A0A843XU25</accession>